<dbReference type="PROSITE" id="PS51257">
    <property type="entry name" value="PROKAR_LIPOPROTEIN"/>
    <property type="match status" value="1"/>
</dbReference>
<name>A0A1H0FPW8_9PSEU</name>
<organism evidence="2 3">
    <name type="scientific">Lentzea jiangxiensis</name>
    <dbReference type="NCBI Taxonomy" id="641025"/>
    <lineage>
        <taxon>Bacteria</taxon>
        <taxon>Bacillati</taxon>
        <taxon>Actinomycetota</taxon>
        <taxon>Actinomycetes</taxon>
        <taxon>Pseudonocardiales</taxon>
        <taxon>Pseudonocardiaceae</taxon>
        <taxon>Lentzea</taxon>
    </lineage>
</organism>
<protein>
    <recommendedName>
        <fullName evidence="4">Lipoprotein</fullName>
    </recommendedName>
</protein>
<dbReference type="EMBL" id="FNIX01000001">
    <property type="protein sequence ID" value="SDN96738.1"/>
    <property type="molecule type" value="Genomic_DNA"/>
</dbReference>
<feature type="chain" id="PRO_5011495816" description="Lipoprotein" evidence="1">
    <location>
        <begin position="31"/>
        <end position="207"/>
    </location>
</feature>
<accession>A0A1H0FPW8</accession>
<evidence type="ECO:0000313" key="2">
    <source>
        <dbReference type="EMBL" id="SDN96738.1"/>
    </source>
</evidence>
<feature type="signal peptide" evidence="1">
    <location>
        <begin position="1"/>
        <end position="30"/>
    </location>
</feature>
<dbReference type="Proteomes" id="UP000199691">
    <property type="component" value="Unassembled WGS sequence"/>
</dbReference>
<evidence type="ECO:0000313" key="3">
    <source>
        <dbReference type="Proteomes" id="UP000199691"/>
    </source>
</evidence>
<evidence type="ECO:0000256" key="1">
    <source>
        <dbReference type="SAM" id="SignalP"/>
    </source>
</evidence>
<proteinExistence type="predicted"/>
<reference evidence="3" key="1">
    <citation type="submission" date="2016-10" db="EMBL/GenBank/DDBJ databases">
        <authorList>
            <person name="Varghese N."/>
            <person name="Submissions S."/>
        </authorList>
    </citation>
    <scope>NUCLEOTIDE SEQUENCE [LARGE SCALE GENOMIC DNA]</scope>
    <source>
        <strain evidence="3">CGMCC 4.6609</strain>
    </source>
</reference>
<keyword evidence="1" id="KW-0732">Signal</keyword>
<keyword evidence="3" id="KW-1185">Reference proteome</keyword>
<gene>
    <name evidence="2" type="ORF">SAMN05421507_101870</name>
</gene>
<dbReference type="AlphaFoldDB" id="A0A1H0FPW8"/>
<evidence type="ECO:0008006" key="4">
    <source>
        <dbReference type="Google" id="ProtNLM"/>
    </source>
</evidence>
<dbReference type="STRING" id="641025.SAMN05421507_101870"/>
<sequence>MGNPMRISFLVGAAALVLTACSSTPAPAPAAAPDFWDAHTVHGSMPEEPETVEELASQSQLVVLGTIGGVTEGRDYTDPGKPAHRTSNVAIQVEKANRAGVPQAVVEFSRQPETALADVASALPKGRYVFYLQHWYDGPDGPVYSCTSVGMCAVGVDGGSVTTPREPGLAEDLRAEGRVPVKNQAPSPDGLTVDRIFVDSAAAVPAG</sequence>